<dbReference type="GO" id="GO:0046872">
    <property type="term" value="F:metal ion binding"/>
    <property type="evidence" value="ECO:0007669"/>
    <property type="project" value="UniProtKB-UniRule"/>
</dbReference>
<dbReference type="InterPro" id="IPR013647">
    <property type="entry name" value="OligopepF_N_dom"/>
</dbReference>
<keyword evidence="2 6" id="KW-0479">Metal-binding</keyword>
<dbReference type="Gene3D" id="1.10.1370.20">
    <property type="entry name" value="Oligoendopeptidase f, C-terminal domain"/>
    <property type="match status" value="1"/>
</dbReference>
<gene>
    <name evidence="9" type="primary">pepF1_1</name>
    <name evidence="9" type="ORF">Mrose_02106</name>
</gene>
<evidence type="ECO:0000256" key="3">
    <source>
        <dbReference type="ARBA" id="ARBA00022801"/>
    </source>
</evidence>
<comment type="caution">
    <text evidence="9">The sequence shown here is derived from an EMBL/GenBank/DDBJ whole genome shotgun (WGS) entry which is preliminary data.</text>
</comment>
<evidence type="ECO:0000256" key="1">
    <source>
        <dbReference type="ARBA" id="ARBA00022670"/>
    </source>
</evidence>
<comment type="similarity">
    <text evidence="6">Belongs to the peptidase M3B family.</text>
</comment>
<keyword evidence="4 6" id="KW-0862">Zinc</keyword>
<dbReference type="Gene3D" id="1.20.140.70">
    <property type="entry name" value="Oligopeptidase f, N-terminal domain"/>
    <property type="match status" value="1"/>
</dbReference>
<dbReference type="InterPro" id="IPR001567">
    <property type="entry name" value="Pept_M3A_M3B_dom"/>
</dbReference>
<protein>
    <recommendedName>
        <fullName evidence="6">Oligopeptidase F</fullName>
        <ecNumber evidence="6">3.4.24.-</ecNumber>
    </recommendedName>
</protein>
<dbReference type="PANTHER" id="PTHR11804:SF77">
    <property type="entry name" value="OLIGOENDOPEPTIDASE F"/>
    <property type="match status" value="1"/>
</dbReference>
<dbReference type="Pfam" id="PF08439">
    <property type="entry name" value="Peptidase_M3_N"/>
    <property type="match status" value="1"/>
</dbReference>
<dbReference type="AlphaFoldDB" id="A0A399EST6"/>
<feature type="domain" description="Oligopeptidase F N-terminal" evidence="8">
    <location>
        <begin position="115"/>
        <end position="184"/>
    </location>
</feature>
<dbReference type="GO" id="GO:0006508">
    <property type="term" value="P:proteolysis"/>
    <property type="evidence" value="ECO:0007669"/>
    <property type="project" value="UniProtKB-KW"/>
</dbReference>
<feature type="domain" description="Peptidase M3A/M3B catalytic" evidence="7">
    <location>
        <begin position="208"/>
        <end position="592"/>
    </location>
</feature>
<dbReference type="Proteomes" id="UP000265341">
    <property type="component" value="Unassembled WGS sequence"/>
</dbReference>
<sequence length="606" mass="68024">MVNTLPRRSELPREQTWNIEALFASSEEWQRALEAVLASVSELEPFKGRLGESAQVLLQALQTRDRLQLEAGKVLMYASLNHSTDGSDPLYTTMLTQARAAVARLGAAAAYIEPEILGIPVQRLEQWMQAEPQLAIYRHYFEGLQTRKPFVRSGEVEAVLAEVSDPLAGHSATASAATNADMTFRPVEHAGQTFPLAHATVGELLIHPEPAVRRAAWEAYADGHLAFKNTLASTLQGSIKAYAFQARTRGYKSSLEMALSVSRTVDNIPRAVFDNLLAIFQANLPTWHHFWRLRRKAMGGRLHTYDVPIYDSPVPIAQSPKVTFSEACEIICRGMEPLGKEYVEPMRRGLFEERWVDWGQNQGKRAGAYSSGVKGTFPYIFMSWSDDLYSLSTLAHELGHSMHSYFTRNTQPIIYARYSLFIAEVASNFNQAMVRSMLLREAKDPAYRLAVLEEAFSNFHRYLFVMPTLARFELELYERIERGGAITAPFLIERLAELFSEGYGGEVEIDKERLGAGWMNFSHLYSPFYVYQYATGIAAANALARDVLEHGESAARRYLDFLKAGDSVYPLEALKIAGIDMTSPEPLERGFGVLRSMVDEFEALVS</sequence>
<evidence type="ECO:0000256" key="5">
    <source>
        <dbReference type="ARBA" id="ARBA00023049"/>
    </source>
</evidence>
<dbReference type="RefSeq" id="WP_119278082.1">
    <property type="nucleotide sequence ID" value="NZ_QWLA01000039.1"/>
</dbReference>
<keyword evidence="1 6" id="KW-0645">Protease</keyword>
<evidence type="ECO:0000256" key="6">
    <source>
        <dbReference type="RuleBase" id="RU368091"/>
    </source>
</evidence>
<dbReference type="CDD" id="cd09608">
    <property type="entry name" value="M3B_PepF"/>
    <property type="match status" value="1"/>
</dbReference>
<comment type="function">
    <text evidence="6">Has oligopeptidase activity and degrades a variety of small bioactive peptides.</text>
</comment>
<dbReference type="SUPFAM" id="SSF55486">
    <property type="entry name" value="Metalloproteases ('zincins'), catalytic domain"/>
    <property type="match status" value="1"/>
</dbReference>
<dbReference type="EMBL" id="QWLA01000039">
    <property type="protein sequence ID" value="RIH85662.1"/>
    <property type="molecule type" value="Genomic_DNA"/>
</dbReference>
<dbReference type="PANTHER" id="PTHR11804">
    <property type="entry name" value="PROTEASE M3 THIMET OLIGOPEPTIDASE-RELATED"/>
    <property type="match status" value="1"/>
</dbReference>
<evidence type="ECO:0000259" key="7">
    <source>
        <dbReference type="Pfam" id="PF01432"/>
    </source>
</evidence>
<accession>A0A399EST6</accession>
<dbReference type="InterPro" id="IPR042088">
    <property type="entry name" value="OligoPept_F_C"/>
</dbReference>
<dbReference type="OrthoDB" id="9766487at2"/>
<evidence type="ECO:0000256" key="4">
    <source>
        <dbReference type="ARBA" id="ARBA00022833"/>
    </source>
</evidence>
<dbReference type="GO" id="GO:0004222">
    <property type="term" value="F:metalloendopeptidase activity"/>
    <property type="evidence" value="ECO:0007669"/>
    <property type="project" value="UniProtKB-UniRule"/>
</dbReference>
<evidence type="ECO:0000256" key="2">
    <source>
        <dbReference type="ARBA" id="ARBA00022723"/>
    </source>
</evidence>
<keyword evidence="5 6" id="KW-0482">Metalloprotease</keyword>
<dbReference type="Pfam" id="PF01432">
    <property type="entry name" value="Peptidase_M3"/>
    <property type="match status" value="1"/>
</dbReference>
<dbReference type="GO" id="GO:0006518">
    <property type="term" value="P:peptide metabolic process"/>
    <property type="evidence" value="ECO:0007669"/>
    <property type="project" value="TreeGrafter"/>
</dbReference>
<keyword evidence="10" id="KW-1185">Reference proteome</keyword>
<keyword evidence="3 6" id="KW-0378">Hydrolase</keyword>
<dbReference type="InterPro" id="IPR045090">
    <property type="entry name" value="Pept_M3A_M3B"/>
</dbReference>
<dbReference type="NCBIfam" id="TIGR00181">
    <property type="entry name" value="pepF"/>
    <property type="match status" value="1"/>
</dbReference>
<comment type="cofactor">
    <cofactor evidence="6">
        <name>Zn(2+)</name>
        <dbReference type="ChEBI" id="CHEBI:29105"/>
    </cofactor>
    <text evidence="6">Binds 1 zinc ion.</text>
</comment>
<evidence type="ECO:0000313" key="10">
    <source>
        <dbReference type="Proteomes" id="UP000265341"/>
    </source>
</evidence>
<reference evidence="9 10" key="1">
    <citation type="submission" date="2018-08" db="EMBL/GenBank/DDBJ databases">
        <title>Meiothermus roseus NBRC 110900 genome sequencing project.</title>
        <authorList>
            <person name="Da Costa M.S."/>
            <person name="Albuquerque L."/>
            <person name="Raposo P."/>
            <person name="Froufe H.J.C."/>
            <person name="Barroso C.S."/>
            <person name="Egas C."/>
        </authorList>
    </citation>
    <scope>NUCLEOTIDE SEQUENCE [LARGE SCALE GENOMIC DNA]</scope>
    <source>
        <strain evidence="9 10">NBRC 110900</strain>
    </source>
</reference>
<proteinExistence type="inferred from homology"/>
<dbReference type="EC" id="3.4.24.-" evidence="6"/>
<dbReference type="InterPro" id="IPR004438">
    <property type="entry name" value="Peptidase_M3B"/>
</dbReference>
<evidence type="ECO:0000313" key="9">
    <source>
        <dbReference type="EMBL" id="RIH85662.1"/>
    </source>
</evidence>
<evidence type="ECO:0000259" key="8">
    <source>
        <dbReference type="Pfam" id="PF08439"/>
    </source>
</evidence>
<organism evidence="9 10">
    <name type="scientific">Calidithermus roseus</name>
    <dbReference type="NCBI Taxonomy" id="1644118"/>
    <lineage>
        <taxon>Bacteria</taxon>
        <taxon>Thermotogati</taxon>
        <taxon>Deinococcota</taxon>
        <taxon>Deinococci</taxon>
        <taxon>Thermales</taxon>
        <taxon>Thermaceae</taxon>
        <taxon>Calidithermus</taxon>
    </lineage>
</organism>
<name>A0A399EST6_9DEIN</name>